<feature type="transmembrane region" description="Helical" evidence="12">
    <location>
        <begin position="230"/>
        <end position="248"/>
    </location>
</feature>
<sequence>MESPPEEDFCSICHDSFTLPCQANCSHWFCGHCILRVWHHGSALQPCKCPICRRFITLLIPTDAAVQERQDPEASRVLENIEKYNRNFGGGSSSLIQINYFGITEVEGPSILHPKAVKRNDGSTKVTALRPQSTSDSCCHCILRVWHHGSALQPCKCPICRRFITLLIPTDAAVQERQDPEASRVLENIEKYNRNFGGGSSSLIQRLRDLPFFIRRLLREMMDPQRSLPFVLRVRVILAMALSAIYVLSPVDIIPEGVFGFVGFLDDLIILLIVFLHLATVYRSVLLYRHGDGQHQRMVKERTEYNTYWAQRVGGASAILI</sequence>
<evidence type="ECO:0000313" key="14">
    <source>
        <dbReference type="EMBL" id="THU59652.1"/>
    </source>
</evidence>
<dbReference type="EMBL" id="PYDT01000005">
    <property type="protein sequence ID" value="THU59652.1"/>
    <property type="molecule type" value="Genomic_DNA"/>
</dbReference>
<dbReference type="InterPro" id="IPR001841">
    <property type="entry name" value="Znf_RING"/>
</dbReference>
<dbReference type="AlphaFoldDB" id="A0A4S8JFE5"/>
<evidence type="ECO:0000256" key="11">
    <source>
        <dbReference type="PROSITE-ProRule" id="PRU00175"/>
    </source>
</evidence>
<keyword evidence="7 12" id="KW-1133">Transmembrane helix</keyword>
<dbReference type="InterPro" id="IPR038896">
    <property type="entry name" value="RNF170"/>
</dbReference>
<comment type="subcellular location">
    <subcellularLocation>
        <location evidence="1">Endomembrane system</location>
        <topology evidence="1">Multi-pass membrane protein</topology>
    </subcellularLocation>
</comment>
<keyword evidence="6" id="KW-0862">Zinc</keyword>
<keyword evidence="8 12" id="KW-0472">Membrane</keyword>
<reference evidence="14 15" key="1">
    <citation type="journal article" date="2019" name="Nat. Plants">
        <title>Genome sequencing of Musa balbisiana reveals subgenome evolution and function divergence in polyploid bananas.</title>
        <authorList>
            <person name="Yao X."/>
        </authorList>
    </citation>
    <scope>NUCLEOTIDE SEQUENCE [LARGE SCALE GENOMIC DNA]</scope>
    <source>
        <strain evidence="15">cv. DH-PKW</strain>
        <tissue evidence="14">Leaves</tissue>
    </source>
</reference>
<dbReference type="STRING" id="52838.A0A4S8JFE5"/>
<evidence type="ECO:0000256" key="8">
    <source>
        <dbReference type="ARBA" id="ARBA00023136"/>
    </source>
</evidence>
<dbReference type="GO" id="GO:0012505">
    <property type="term" value="C:endomembrane system"/>
    <property type="evidence" value="ECO:0007669"/>
    <property type="project" value="UniProtKB-SubCell"/>
</dbReference>
<dbReference type="SUPFAM" id="SSF57850">
    <property type="entry name" value="RING/U-box"/>
    <property type="match status" value="1"/>
</dbReference>
<comment type="caution">
    <text evidence="14">The sequence shown here is derived from an EMBL/GenBank/DDBJ whole genome shotgun (WGS) entry which is preliminary data.</text>
</comment>
<evidence type="ECO:0000256" key="10">
    <source>
        <dbReference type="ARBA" id="ARBA00031107"/>
    </source>
</evidence>
<dbReference type="Pfam" id="PF06803">
    <property type="entry name" value="DUF1232"/>
    <property type="match status" value="1"/>
</dbReference>
<dbReference type="GO" id="GO:0061630">
    <property type="term" value="F:ubiquitin protein ligase activity"/>
    <property type="evidence" value="ECO:0007669"/>
    <property type="project" value="InterPro"/>
</dbReference>
<dbReference type="PANTHER" id="PTHR22894">
    <property type="entry name" value="RING-TYPE DOMAIN-CONTAINING PROTEIN"/>
    <property type="match status" value="1"/>
</dbReference>
<dbReference type="InterPro" id="IPR013083">
    <property type="entry name" value="Znf_RING/FYVE/PHD"/>
</dbReference>
<evidence type="ECO:0000259" key="13">
    <source>
        <dbReference type="PROSITE" id="PS50089"/>
    </source>
</evidence>
<organism evidence="14 15">
    <name type="scientific">Musa balbisiana</name>
    <name type="common">Banana</name>
    <dbReference type="NCBI Taxonomy" id="52838"/>
    <lineage>
        <taxon>Eukaryota</taxon>
        <taxon>Viridiplantae</taxon>
        <taxon>Streptophyta</taxon>
        <taxon>Embryophyta</taxon>
        <taxon>Tracheophyta</taxon>
        <taxon>Spermatophyta</taxon>
        <taxon>Magnoliopsida</taxon>
        <taxon>Liliopsida</taxon>
        <taxon>Zingiberales</taxon>
        <taxon>Musaceae</taxon>
        <taxon>Musa</taxon>
    </lineage>
</organism>
<dbReference type="PROSITE" id="PS50089">
    <property type="entry name" value="ZF_RING_2"/>
    <property type="match status" value="1"/>
</dbReference>
<evidence type="ECO:0000256" key="6">
    <source>
        <dbReference type="ARBA" id="ARBA00022833"/>
    </source>
</evidence>
<feature type="transmembrane region" description="Helical" evidence="12">
    <location>
        <begin position="268"/>
        <end position="288"/>
    </location>
</feature>
<keyword evidence="4" id="KW-0479">Metal-binding</keyword>
<evidence type="ECO:0000256" key="1">
    <source>
        <dbReference type="ARBA" id="ARBA00004127"/>
    </source>
</evidence>
<evidence type="ECO:0000256" key="3">
    <source>
        <dbReference type="ARBA" id="ARBA00022692"/>
    </source>
</evidence>
<dbReference type="SMART" id="SM00184">
    <property type="entry name" value="RING"/>
    <property type="match status" value="1"/>
</dbReference>
<dbReference type="Gene3D" id="3.30.40.10">
    <property type="entry name" value="Zinc/RING finger domain, C3HC4 (zinc finger)"/>
    <property type="match status" value="1"/>
</dbReference>
<dbReference type="PROSITE" id="PS00518">
    <property type="entry name" value="ZF_RING_1"/>
    <property type="match status" value="1"/>
</dbReference>
<keyword evidence="5 11" id="KW-0863">Zinc-finger</keyword>
<proteinExistence type="predicted"/>
<keyword evidence="15" id="KW-1185">Reference proteome</keyword>
<accession>A0A4S8JFE5</accession>
<protein>
    <recommendedName>
        <fullName evidence="2">E3 ubiquitin-protein ligase RNF170</fullName>
    </recommendedName>
    <alternativeName>
        <fullName evidence="10">RING finger protein 170</fullName>
    </alternativeName>
    <alternativeName>
        <fullName evidence="9">RING-type E3 ubiquitin transferase RNF170</fullName>
    </alternativeName>
</protein>
<dbReference type="GO" id="GO:0008270">
    <property type="term" value="F:zinc ion binding"/>
    <property type="evidence" value="ECO:0007669"/>
    <property type="project" value="UniProtKB-KW"/>
</dbReference>
<evidence type="ECO:0000256" key="5">
    <source>
        <dbReference type="ARBA" id="ARBA00022771"/>
    </source>
</evidence>
<name>A0A4S8JFE5_MUSBA</name>
<evidence type="ECO:0000313" key="15">
    <source>
        <dbReference type="Proteomes" id="UP000317650"/>
    </source>
</evidence>
<evidence type="ECO:0000256" key="4">
    <source>
        <dbReference type="ARBA" id="ARBA00022723"/>
    </source>
</evidence>
<dbReference type="CDD" id="cd16539">
    <property type="entry name" value="RING-HC_RNF113A_B"/>
    <property type="match status" value="1"/>
</dbReference>
<dbReference type="InterPro" id="IPR010652">
    <property type="entry name" value="DUF1232"/>
</dbReference>
<feature type="domain" description="RING-type" evidence="13">
    <location>
        <begin position="10"/>
        <end position="53"/>
    </location>
</feature>
<dbReference type="Proteomes" id="UP000317650">
    <property type="component" value="Chromosome 7"/>
</dbReference>
<evidence type="ECO:0000256" key="7">
    <source>
        <dbReference type="ARBA" id="ARBA00022989"/>
    </source>
</evidence>
<gene>
    <name evidence="14" type="ORF">C4D60_Mb07t04320</name>
</gene>
<evidence type="ECO:0000256" key="2">
    <source>
        <dbReference type="ARBA" id="ARBA00014068"/>
    </source>
</evidence>
<evidence type="ECO:0000256" key="9">
    <source>
        <dbReference type="ARBA" id="ARBA00030110"/>
    </source>
</evidence>
<evidence type="ECO:0000256" key="12">
    <source>
        <dbReference type="SAM" id="Phobius"/>
    </source>
</evidence>
<dbReference type="PANTHER" id="PTHR22894:SF5">
    <property type="entry name" value="RING-TYPE DOMAIN-CONTAINING PROTEIN"/>
    <property type="match status" value="1"/>
</dbReference>
<dbReference type="InterPro" id="IPR017907">
    <property type="entry name" value="Znf_RING_CS"/>
</dbReference>
<keyword evidence="3 12" id="KW-0812">Transmembrane</keyword>